<dbReference type="OrthoDB" id="73273at2759"/>
<dbReference type="GO" id="GO:0072665">
    <property type="term" value="P:protein localization to vacuole"/>
    <property type="evidence" value="ECO:0007669"/>
    <property type="project" value="TreeGrafter"/>
</dbReference>
<accession>A0A1R2CM74</accession>
<name>A0A1R2CM74_9CILI</name>
<protein>
    <recommendedName>
        <fullName evidence="4">LMBR1-like conserved region-containing protein</fullName>
    </recommendedName>
</protein>
<dbReference type="AlphaFoldDB" id="A0A1R2CM74"/>
<evidence type="ECO:0000256" key="1">
    <source>
        <dbReference type="SAM" id="Phobius"/>
    </source>
</evidence>
<keyword evidence="1" id="KW-1133">Transmembrane helix</keyword>
<sequence>MLASVVTILSLSVTLICVLFIPIDILITADTIDGIEQVNEDSVLNIILSLFAFMLILAFVLIPFAYFYGEETFDEIDSDDENLCEKICESCKYTAITMLVCAILIIVGLIFRPEKEEWGEGKEWVQKLFDVEHVGEAAISFTVACLTVIGGGMWSCYTAFGMAALPWLLIKGTKSLEEARTEIEYDLVQIRDKIREIEMRSAKSNTKLTRKEKKEKLHLERQQKKMLMKSEKIIDKQKDTSAILSTILKFLTPFRVMIGVFCLILSSIFLISLFLACVNRLLTSDCGFSCGFIASTSDLFNPLDSILVHISYYFPLDYLLFITVILYVFVSSLYGIASWGIRVFCVHIYPIKRKRTAPQALLLASIIMMMIFLGIFMEILTITPSYSTFGYQTFQEDGDTVSCTLENFKQELCAMSNVSRLFNKLSLSIPVFSGVVYLENWVFIIIFLIFSYQSFYNNKSSNFEDLEDEEEEKLNLI</sequence>
<feature type="transmembrane region" description="Helical" evidence="1">
    <location>
        <begin position="360"/>
        <end position="382"/>
    </location>
</feature>
<dbReference type="InterPro" id="IPR050854">
    <property type="entry name" value="LMBD1_LysCbl_Transport"/>
</dbReference>
<organism evidence="2 3">
    <name type="scientific">Stentor coeruleus</name>
    <dbReference type="NCBI Taxonomy" id="5963"/>
    <lineage>
        <taxon>Eukaryota</taxon>
        <taxon>Sar</taxon>
        <taxon>Alveolata</taxon>
        <taxon>Ciliophora</taxon>
        <taxon>Postciliodesmatophora</taxon>
        <taxon>Heterotrichea</taxon>
        <taxon>Heterotrichida</taxon>
        <taxon>Stentoridae</taxon>
        <taxon>Stentor</taxon>
    </lineage>
</organism>
<dbReference type="Proteomes" id="UP000187209">
    <property type="component" value="Unassembled WGS sequence"/>
</dbReference>
<gene>
    <name evidence="2" type="ORF">SteCoe_7658</name>
</gene>
<dbReference type="EMBL" id="MPUH01000111">
    <property type="protein sequence ID" value="OMJ90075.1"/>
    <property type="molecule type" value="Genomic_DNA"/>
</dbReference>
<comment type="caution">
    <text evidence="2">The sequence shown here is derived from an EMBL/GenBank/DDBJ whole genome shotgun (WGS) entry which is preliminary data.</text>
</comment>
<dbReference type="GO" id="GO:0005774">
    <property type="term" value="C:vacuolar membrane"/>
    <property type="evidence" value="ECO:0007669"/>
    <property type="project" value="TreeGrafter"/>
</dbReference>
<reference evidence="2 3" key="1">
    <citation type="submission" date="2016-11" db="EMBL/GenBank/DDBJ databases">
        <title>The macronuclear genome of Stentor coeruleus: a giant cell with tiny introns.</title>
        <authorList>
            <person name="Slabodnick M."/>
            <person name="Ruby J.G."/>
            <person name="Reiff S.B."/>
            <person name="Swart E.C."/>
            <person name="Gosai S."/>
            <person name="Prabakaran S."/>
            <person name="Witkowska E."/>
            <person name="Larue G.E."/>
            <person name="Fisher S."/>
            <person name="Freeman R.M."/>
            <person name="Gunawardena J."/>
            <person name="Chu W."/>
            <person name="Stover N.A."/>
            <person name="Gregory B.D."/>
            <person name="Nowacki M."/>
            <person name="Derisi J."/>
            <person name="Roy S.W."/>
            <person name="Marshall W.F."/>
            <person name="Sood P."/>
        </authorList>
    </citation>
    <scope>NUCLEOTIDE SEQUENCE [LARGE SCALE GENOMIC DNA]</scope>
    <source>
        <strain evidence="2">WM001</strain>
    </source>
</reference>
<evidence type="ECO:0000313" key="3">
    <source>
        <dbReference type="Proteomes" id="UP000187209"/>
    </source>
</evidence>
<feature type="transmembrane region" description="Helical" evidence="1">
    <location>
        <begin position="90"/>
        <end position="111"/>
    </location>
</feature>
<dbReference type="PANTHER" id="PTHR16130:SF2">
    <property type="entry name" value="LYSOSOMAL COBALAMIN TRANSPORT ESCORT PROTEIN LMBD1"/>
    <property type="match status" value="1"/>
</dbReference>
<keyword evidence="3" id="KW-1185">Reference proteome</keyword>
<feature type="transmembrane region" description="Helical" evidence="1">
    <location>
        <begin position="318"/>
        <end position="339"/>
    </location>
</feature>
<keyword evidence="1" id="KW-0812">Transmembrane</keyword>
<proteinExistence type="predicted"/>
<feature type="transmembrane region" description="Helical" evidence="1">
    <location>
        <begin position="254"/>
        <end position="275"/>
    </location>
</feature>
<keyword evidence="1" id="KW-0472">Membrane</keyword>
<feature type="transmembrane region" description="Helical" evidence="1">
    <location>
        <begin position="427"/>
        <end position="450"/>
    </location>
</feature>
<evidence type="ECO:0000313" key="2">
    <source>
        <dbReference type="EMBL" id="OMJ90075.1"/>
    </source>
</evidence>
<feature type="transmembrane region" description="Helical" evidence="1">
    <location>
        <begin position="44"/>
        <end position="69"/>
    </location>
</feature>
<feature type="transmembrane region" description="Helical" evidence="1">
    <location>
        <begin position="137"/>
        <end position="170"/>
    </location>
</feature>
<evidence type="ECO:0008006" key="4">
    <source>
        <dbReference type="Google" id="ProtNLM"/>
    </source>
</evidence>
<dbReference type="PANTHER" id="PTHR16130">
    <property type="entry name" value="LYSOSOMAL COBALAMIN TRANSPORTER-RELATED"/>
    <property type="match status" value="1"/>
</dbReference>